<dbReference type="EC" id="6.3.4.4" evidence="7"/>
<dbReference type="Proteomes" id="UP000293360">
    <property type="component" value="Unassembled WGS sequence"/>
</dbReference>
<dbReference type="PANTHER" id="PTHR11846:SF0">
    <property type="entry name" value="ADENYLOSUCCINATE SYNTHETASE"/>
    <property type="match status" value="1"/>
</dbReference>
<keyword evidence="6 7" id="KW-0342">GTP-binding</keyword>
<dbReference type="OrthoDB" id="10265645at2759"/>
<name>A0A4Q4TFR6_9PEZI</name>
<organism evidence="8 9">
    <name type="scientific">Monosporascus ibericus</name>
    <dbReference type="NCBI Taxonomy" id="155417"/>
    <lineage>
        <taxon>Eukaryota</taxon>
        <taxon>Fungi</taxon>
        <taxon>Dikarya</taxon>
        <taxon>Ascomycota</taxon>
        <taxon>Pezizomycotina</taxon>
        <taxon>Sordariomycetes</taxon>
        <taxon>Xylariomycetidae</taxon>
        <taxon>Xylariales</taxon>
        <taxon>Xylariales incertae sedis</taxon>
        <taxon>Monosporascus</taxon>
    </lineage>
</organism>
<feature type="binding site" evidence="7">
    <location>
        <position position="180"/>
    </location>
    <ligand>
        <name>IMP</name>
        <dbReference type="ChEBI" id="CHEBI:58053"/>
    </ligand>
</feature>
<dbReference type="GO" id="GO:0000287">
    <property type="term" value="F:magnesium ion binding"/>
    <property type="evidence" value="ECO:0007669"/>
    <property type="project" value="UniProtKB-UniRule"/>
</dbReference>
<comment type="subcellular location">
    <subcellularLocation>
        <location evidence="7">Cytoplasm</location>
    </subcellularLocation>
</comment>
<dbReference type="EMBL" id="QJNU01000169">
    <property type="protein sequence ID" value="RYP05438.1"/>
    <property type="molecule type" value="Genomic_DNA"/>
</dbReference>
<keyword evidence="9" id="KW-1185">Reference proteome</keyword>
<evidence type="ECO:0000313" key="8">
    <source>
        <dbReference type="EMBL" id="RYP05438.1"/>
    </source>
</evidence>
<dbReference type="GO" id="GO:0005737">
    <property type="term" value="C:cytoplasm"/>
    <property type="evidence" value="ECO:0007669"/>
    <property type="project" value="UniProtKB-SubCell"/>
</dbReference>
<dbReference type="Gene3D" id="3.90.170.10">
    <property type="entry name" value="Adenylosuccinate Synthetase, subunit A, domain 3"/>
    <property type="match status" value="1"/>
</dbReference>
<dbReference type="SUPFAM" id="SSF52540">
    <property type="entry name" value="P-loop containing nucleoside triphosphate hydrolases"/>
    <property type="match status" value="1"/>
</dbReference>
<reference evidence="8 9" key="1">
    <citation type="submission" date="2018-06" db="EMBL/GenBank/DDBJ databases">
        <title>Complete Genomes of Monosporascus.</title>
        <authorList>
            <person name="Robinson A.J."/>
            <person name="Natvig D.O."/>
        </authorList>
    </citation>
    <scope>NUCLEOTIDE SEQUENCE [LARGE SCALE GENOMIC DNA]</scope>
    <source>
        <strain evidence="8 9">CBS 110550</strain>
    </source>
</reference>
<gene>
    <name evidence="8" type="ORF">DL764_003787</name>
</gene>
<feature type="binding site" evidence="7">
    <location>
        <position position="165"/>
    </location>
    <ligand>
        <name>IMP</name>
        <dbReference type="ChEBI" id="CHEBI:58053"/>
    </ligand>
</feature>
<dbReference type="AlphaFoldDB" id="A0A4Q4TFR6"/>
<dbReference type="InterPro" id="IPR042111">
    <property type="entry name" value="Adenylosuccinate_synth_dom3"/>
</dbReference>
<protein>
    <recommendedName>
        <fullName evidence="7">Adenylosuccinate synthetase</fullName>
        <shortName evidence="7">AMPSase</shortName>
        <shortName evidence="7">AdSS</shortName>
        <ecNumber evidence="7">6.3.4.4</ecNumber>
    </recommendedName>
    <alternativeName>
        <fullName evidence="7">IMP--aspartate ligase</fullName>
    </alternativeName>
</protein>
<keyword evidence="2 7" id="KW-0479">Metal-binding</keyword>
<dbReference type="UniPathway" id="UPA00075">
    <property type="reaction ID" value="UER00335"/>
</dbReference>
<comment type="pathway">
    <text evidence="7">Purine metabolism; AMP biosynthesis via de novo pathway; AMP from IMP: step 1/2.</text>
</comment>
<dbReference type="GO" id="GO:0046040">
    <property type="term" value="P:IMP metabolic process"/>
    <property type="evidence" value="ECO:0007669"/>
    <property type="project" value="TreeGrafter"/>
</dbReference>
<evidence type="ECO:0000256" key="6">
    <source>
        <dbReference type="ARBA" id="ARBA00023134"/>
    </source>
</evidence>
<dbReference type="InterPro" id="IPR042109">
    <property type="entry name" value="Adenylosuccinate_synth_dom1"/>
</dbReference>
<evidence type="ECO:0000313" key="9">
    <source>
        <dbReference type="Proteomes" id="UP000293360"/>
    </source>
</evidence>
<accession>A0A4Q4TFR6</accession>
<comment type="caution">
    <text evidence="7">Lacks conserved residue(s) required for the propagation of feature annotation.</text>
</comment>
<evidence type="ECO:0000256" key="4">
    <source>
        <dbReference type="ARBA" id="ARBA00022755"/>
    </source>
</evidence>
<comment type="cofactor">
    <cofactor evidence="7">
        <name>Mg(2+)</name>
        <dbReference type="ChEBI" id="CHEBI:18420"/>
    </cofactor>
    <text evidence="7">Binds 1 Mg(2+) ion per subunit.</text>
</comment>
<comment type="similarity">
    <text evidence="7">Belongs to the adenylosuccinate synthetase family.</text>
</comment>
<dbReference type="Pfam" id="PF00709">
    <property type="entry name" value="Adenylsucc_synt"/>
    <property type="match status" value="2"/>
</dbReference>
<feature type="binding site" evidence="7">
    <location>
        <position position="87"/>
    </location>
    <ligand>
        <name>IMP</name>
        <dbReference type="ChEBI" id="CHEBI:58053"/>
        <note>ligand shared between dimeric partners</note>
    </ligand>
</feature>
<dbReference type="HAMAP" id="MF_00011">
    <property type="entry name" value="Adenylosucc_synth"/>
    <property type="match status" value="1"/>
</dbReference>
<keyword evidence="7" id="KW-0963">Cytoplasm</keyword>
<evidence type="ECO:0000256" key="7">
    <source>
        <dbReference type="HAMAP-Rule" id="MF_03125"/>
    </source>
</evidence>
<dbReference type="SMART" id="SM00788">
    <property type="entry name" value="Adenylsucc_synt"/>
    <property type="match status" value="1"/>
</dbReference>
<keyword evidence="4 7" id="KW-0658">Purine biosynthesis</keyword>
<dbReference type="PANTHER" id="PTHR11846">
    <property type="entry name" value="ADENYLOSUCCINATE SYNTHETASE"/>
    <property type="match status" value="1"/>
</dbReference>
<comment type="function">
    <text evidence="7">Plays an important role in the de novo pathway and in the salvage pathway of purine nucleotide biosynthesis. Catalyzes the first commited step in the biosynthesis of AMP from IMP.</text>
</comment>
<keyword evidence="5 7" id="KW-0460">Magnesium</keyword>
<dbReference type="Gene3D" id="3.40.440.10">
    <property type="entry name" value="Adenylosuccinate Synthetase, subunit A, domain 1"/>
    <property type="match status" value="2"/>
</dbReference>
<dbReference type="STRING" id="155417.A0A4Q4TFR6"/>
<evidence type="ECO:0000256" key="3">
    <source>
        <dbReference type="ARBA" id="ARBA00022741"/>
    </source>
</evidence>
<keyword evidence="3 7" id="KW-0547">Nucleotide-binding</keyword>
<evidence type="ECO:0000256" key="5">
    <source>
        <dbReference type="ARBA" id="ARBA00022842"/>
    </source>
</evidence>
<keyword evidence="1 7" id="KW-0436">Ligase</keyword>
<comment type="subunit">
    <text evidence="7">Homodimer.</text>
</comment>
<sequence>MATIVLGTAFGDEGKGKLVDILSRDVQLCARAQGGHNAGHTVVVDGVSYDFHLHICIDGLEEKELGGRNIGTTKRGIGPTYSSMASRNGITISEMFNEEVFERKLRNLAAGYKKRFGDLLEYDVEEELERFKKYRPDLANYVVDAVPLIADAQKKGSKILVEGCQAMMLDIKFGTYPFVTSSSTGIGGIFTGLALNPRQIDHIIGVVKAYSTRVGSGCLPTELFDEIGEKLPVAYRDPLTGATLESFPADIDLLERVEVVYHEMEGWNQPTTSAKSYYDLPKQARAYIEFIEEFIGVKVTWIGTGPGRDDMIFRGPKALNQEG</sequence>
<dbReference type="InterPro" id="IPR001114">
    <property type="entry name" value="Adenylosuccinate_synthetase"/>
</dbReference>
<dbReference type="GO" id="GO:0005525">
    <property type="term" value="F:GTP binding"/>
    <property type="evidence" value="ECO:0007669"/>
    <property type="project" value="UniProtKB-UniRule"/>
</dbReference>
<dbReference type="FunFam" id="1.10.300.10:FF:000001">
    <property type="entry name" value="Adenylosuccinate synthetase"/>
    <property type="match status" value="1"/>
</dbReference>
<dbReference type="InterPro" id="IPR027417">
    <property type="entry name" value="P-loop_NTPase"/>
</dbReference>
<dbReference type="GO" id="GO:0004019">
    <property type="term" value="F:adenylosuccinate synthase activity"/>
    <property type="evidence" value="ECO:0007669"/>
    <property type="project" value="UniProtKB-UniRule"/>
</dbReference>
<dbReference type="GO" id="GO:0044208">
    <property type="term" value="P:'de novo' AMP biosynthetic process"/>
    <property type="evidence" value="ECO:0007669"/>
    <property type="project" value="UniProtKB-UniRule"/>
</dbReference>
<feature type="binding site" evidence="7">
    <location>
        <position position="73"/>
    </location>
    <ligand>
        <name>IMP</name>
        <dbReference type="ChEBI" id="CHEBI:58053"/>
    </ligand>
</feature>
<evidence type="ECO:0000256" key="2">
    <source>
        <dbReference type="ARBA" id="ARBA00022723"/>
    </source>
</evidence>
<proteinExistence type="inferred from homology"/>
<feature type="binding site" evidence="7">
    <location>
        <begin position="303"/>
        <end position="305"/>
    </location>
    <ligand>
        <name>GTP</name>
        <dbReference type="ChEBI" id="CHEBI:37565"/>
    </ligand>
</feature>
<comment type="caution">
    <text evidence="8">The sequence shown here is derived from an EMBL/GenBank/DDBJ whole genome shotgun (WGS) entry which is preliminary data.</text>
</comment>
<evidence type="ECO:0000256" key="1">
    <source>
        <dbReference type="ARBA" id="ARBA00022598"/>
    </source>
</evidence>
<comment type="catalytic activity">
    <reaction evidence="7">
        <text>IMP + L-aspartate + GTP = N(6)-(1,2-dicarboxyethyl)-AMP + GDP + phosphate + 2 H(+)</text>
        <dbReference type="Rhea" id="RHEA:15753"/>
        <dbReference type="ChEBI" id="CHEBI:15378"/>
        <dbReference type="ChEBI" id="CHEBI:29991"/>
        <dbReference type="ChEBI" id="CHEBI:37565"/>
        <dbReference type="ChEBI" id="CHEBI:43474"/>
        <dbReference type="ChEBI" id="CHEBI:57567"/>
        <dbReference type="ChEBI" id="CHEBI:58053"/>
        <dbReference type="ChEBI" id="CHEBI:58189"/>
        <dbReference type="EC" id="6.3.4.4"/>
    </reaction>
</comment>